<sequence length="290" mass="32822">MKHALGMGLRLRFRKAAAFTLRLMIYPQLSLQWYAFIAAFCQKHHLGLPHDDLIRKAIPNFFLHKASLRERSHWLQNHFSIAGQVMAQEDLQQLWMGRRLKISEIEGKRDHYDLSLCLSDHAGARHEGGFTLALKRRRDQAFLHMLSFIFTKDENGKVTVAIGGFQGAKGEDAKRSVIDATRDLFGVRPKDALLMVTEGIAEAGGATHVLAVANDSHVINFRHNTRREKMMSDLNHYWTERGGEPAGRFGYILPLRNAGLRPKAAKRDICKSEFLLAGRQLIFAGEDAPL</sequence>
<dbReference type="PANTHER" id="PTHR38785">
    <property type="entry name" value="HOMOLOG OF VIRK"/>
    <property type="match status" value="1"/>
</dbReference>
<dbReference type="PANTHER" id="PTHR38785:SF1">
    <property type="entry name" value="HOMOLOG OF VIRK"/>
    <property type="match status" value="1"/>
</dbReference>
<dbReference type="EMBL" id="JBHTMA010000040">
    <property type="protein sequence ID" value="MFD1228485.1"/>
    <property type="molecule type" value="Genomic_DNA"/>
</dbReference>
<reference evidence="2" key="1">
    <citation type="journal article" date="2019" name="Int. J. Syst. Evol. Microbiol.">
        <title>The Global Catalogue of Microorganisms (GCM) 10K type strain sequencing project: providing services to taxonomists for standard genome sequencing and annotation.</title>
        <authorList>
            <consortium name="The Broad Institute Genomics Platform"/>
            <consortium name="The Broad Institute Genome Sequencing Center for Infectious Disease"/>
            <person name="Wu L."/>
            <person name="Ma J."/>
        </authorList>
    </citation>
    <scope>NUCLEOTIDE SEQUENCE [LARGE SCALE GENOMIC DNA]</scope>
    <source>
        <strain evidence="2">CCUG 49584</strain>
    </source>
</reference>
<accession>A0ABW3V6H9</accession>
<evidence type="ECO:0000313" key="1">
    <source>
        <dbReference type="EMBL" id="MFD1228485.1"/>
    </source>
</evidence>
<dbReference type="Pfam" id="PF04393">
    <property type="entry name" value="DUF535"/>
    <property type="match status" value="1"/>
</dbReference>
<proteinExistence type="predicted"/>
<comment type="caution">
    <text evidence="1">The sequence shown here is derived from an EMBL/GenBank/DDBJ whole genome shotgun (WGS) entry which is preliminary data.</text>
</comment>
<keyword evidence="2" id="KW-1185">Reference proteome</keyword>
<protein>
    <submittedName>
        <fullName evidence="1">DUF535 family protein</fullName>
    </submittedName>
</protein>
<name>A0ABW3V6H9_9HYPH</name>
<dbReference type="InterPro" id="IPR007488">
    <property type="entry name" value="DUF535"/>
</dbReference>
<evidence type="ECO:0000313" key="2">
    <source>
        <dbReference type="Proteomes" id="UP001597263"/>
    </source>
</evidence>
<dbReference type="Proteomes" id="UP001597263">
    <property type="component" value="Unassembled WGS sequence"/>
</dbReference>
<dbReference type="RefSeq" id="WP_289385073.1">
    <property type="nucleotide sequence ID" value="NZ_JAUCBM010000001.1"/>
</dbReference>
<organism evidence="1 2">
    <name type="scientific">Pseudochrobactrum kiredjianiae</name>
    <dbReference type="NCBI Taxonomy" id="386305"/>
    <lineage>
        <taxon>Bacteria</taxon>
        <taxon>Pseudomonadati</taxon>
        <taxon>Pseudomonadota</taxon>
        <taxon>Alphaproteobacteria</taxon>
        <taxon>Hyphomicrobiales</taxon>
        <taxon>Brucellaceae</taxon>
        <taxon>Pseudochrobactrum</taxon>
    </lineage>
</organism>
<gene>
    <name evidence="1" type="ORF">ACFQ35_15185</name>
</gene>